<feature type="transmembrane region" description="Helical" evidence="1">
    <location>
        <begin position="17"/>
        <end position="37"/>
    </location>
</feature>
<evidence type="ECO:0000256" key="1">
    <source>
        <dbReference type="SAM" id="Phobius"/>
    </source>
</evidence>
<protein>
    <submittedName>
        <fullName evidence="2">Unannotated protein</fullName>
    </submittedName>
</protein>
<reference evidence="2" key="1">
    <citation type="submission" date="2020-05" db="EMBL/GenBank/DDBJ databases">
        <authorList>
            <person name="Chiriac C."/>
            <person name="Salcher M."/>
            <person name="Ghai R."/>
            <person name="Kavagutti S V."/>
        </authorList>
    </citation>
    <scope>NUCLEOTIDE SEQUENCE</scope>
</reference>
<evidence type="ECO:0000313" key="2">
    <source>
        <dbReference type="EMBL" id="CAB4555393.1"/>
    </source>
</evidence>
<dbReference type="EMBL" id="CAEZTD010000016">
    <property type="protein sequence ID" value="CAB4555393.1"/>
    <property type="molecule type" value="Genomic_DNA"/>
</dbReference>
<organism evidence="2">
    <name type="scientific">freshwater metagenome</name>
    <dbReference type="NCBI Taxonomy" id="449393"/>
    <lineage>
        <taxon>unclassified sequences</taxon>
        <taxon>metagenomes</taxon>
        <taxon>ecological metagenomes</taxon>
    </lineage>
</organism>
<sequence length="72" mass="7828">MLLAETIDPDLVTPGPIGFAAIVLVAVATTLLLFDMVRRIRRQKIRAEVEAMLDAEEAAARASKPGPRSKKK</sequence>
<accession>A0A6J6CZ30</accession>
<name>A0A6J6CZ30_9ZZZZ</name>
<keyword evidence="1" id="KW-0812">Transmembrane</keyword>
<gene>
    <name evidence="2" type="ORF">UFOPK1591_00338</name>
</gene>
<dbReference type="AlphaFoldDB" id="A0A6J6CZ30"/>
<keyword evidence="1" id="KW-1133">Transmembrane helix</keyword>
<proteinExistence type="predicted"/>
<keyword evidence="1" id="KW-0472">Membrane</keyword>